<proteinExistence type="predicted"/>
<sequence>MSARRATPEDAAELVRLRAVMLQAFPPAVPWDDDWREPARQLLVKQLAEDDPYLVAFVVDRPEGGLAACAVGTIEQRLGGPGDPSGRVGYVFSVVTDPDHRRRGHSRACVTALLDWFRGRGIQRVDLRASSDGEHLYESLGFRRTPDPAMRLRFARDQ</sequence>
<evidence type="ECO:0000256" key="1">
    <source>
        <dbReference type="ARBA" id="ARBA00022679"/>
    </source>
</evidence>
<dbReference type="SUPFAM" id="SSF55729">
    <property type="entry name" value="Acyl-CoA N-acyltransferases (Nat)"/>
    <property type="match status" value="1"/>
</dbReference>
<dbReference type="PANTHER" id="PTHR43877">
    <property type="entry name" value="AMINOALKYLPHOSPHONATE N-ACETYLTRANSFERASE-RELATED-RELATED"/>
    <property type="match status" value="1"/>
</dbReference>
<evidence type="ECO:0000313" key="5">
    <source>
        <dbReference type="Proteomes" id="UP000609879"/>
    </source>
</evidence>
<organism evidence="4 5">
    <name type="scientific">Paractinoplanes deccanensis</name>
    <dbReference type="NCBI Taxonomy" id="113561"/>
    <lineage>
        <taxon>Bacteria</taxon>
        <taxon>Bacillati</taxon>
        <taxon>Actinomycetota</taxon>
        <taxon>Actinomycetes</taxon>
        <taxon>Micromonosporales</taxon>
        <taxon>Micromonosporaceae</taxon>
        <taxon>Paractinoplanes</taxon>
    </lineage>
</organism>
<dbReference type="RefSeq" id="WP_203766820.1">
    <property type="nucleotide sequence ID" value="NZ_BAAABO010000046.1"/>
</dbReference>
<dbReference type="InterPro" id="IPR000182">
    <property type="entry name" value="GNAT_dom"/>
</dbReference>
<name>A0ABQ3Y735_9ACTN</name>
<keyword evidence="2" id="KW-0012">Acyltransferase</keyword>
<accession>A0ABQ3Y735</accession>
<protein>
    <submittedName>
        <fullName evidence="4">N-acetyltransferase</fullName>
    </submittedName>
</protein>
<dbReference type="Proteomes" id="UP000609879">
    <property type="component" value="Unassembled WGS sequence"/>
</dbReference>
<dbReference type="EMBL" id="BOMI01000084">
    <property type="protein sequence ID" value="GID75806.1"/>
    <property type="molecule type" value="Genomic_DNA"/>
</dbReference>
<dbReference type="Gene3D" id="3.40.630.30">
    <property type="match status" value="1"/>
</dbReference>
<evidence type="ECO:0000256" key="2">
    <source>
        <dbReference type="ARBA" id="ARBA00023315"/>
    </source>
</evidence>
<keyword evidence="1" id="KW-0808">Transferase</keyword>
<evidence type="ECO:0000259" key="3">
    <source>
        <dbReference type="PROSITE" id="PS51186"/>
    </source>
</evidence>
<comment type="caution">
    <text evidence="4">The sequence shown here is derived from an EMBL/GenBank/DDBJ whole genome shotgun (WGS) entry which is preliminary data.</text>
</comment>
<feature type="domain" description="N-acetyltransferase" evidence="3">
    <location>
        <begin position="15"/>
        <end position="158"/>
    </location>
</feature>
<keyword evidence="5" id="KW-1185">Reference proteome</keyword>
<evidence type="ECO:0000313" key="4">
    <source>
        <dbReference type="EMBL" id="GID75806.1"/>
    </source>
</evidence>
<dbReference type="Pfam" id="PF00583">
    <property type="entry name" value="Acetyltransf_1"/>
    <property type="match status" value="1"/>
</dbReference>
<reference evidence="4 5" key="1">
    <citation type="submission" date="2021-01" db="EMBL/GenBank/DDBJ databases">
        <title>Whole genome shotgun sequence of Actinoplanes deccanensis NBRC 13994.</title>
        <authorList>
            <person name="Komaki H."/>
            <person name="Tamura T."/>
        </authorList>
    </citation>
    <scope>NUCLEOTIDE SEQUENCE [LARGE SCALE GENOMIC DNA]</scope>
    <source>
        <strain evidence="4 5">NBRC 13994</strain>
    </source>
</reference>
<dbReference type="CDD" id="cd04301">
    <property type="entry name" value="NAT_SF"/>
    <property type="match status" value="1"/>
</dbReference>
<dbReference type="PROSITE" id="PS51186">
    <property type="entry name" value="GNAT"/>
    <property type="match status" value="1"/>
</dbReference>
<dbReference type="InterPro" id="IPR016181">
    <property type="entry name" value="Acyl_CoA_acyltransferase"/>
</dbReference>
<gene>
    <name evidence="4" type="ORF">Ade02nite_44470</name>
</gene>
<dbReference type="InterPro" id="IPR050832">
    <property type="entry name" value="Bact_Acetyltransf"/>
</dbReference>